<dbReference type="OMA" id="CHCIVIN"/>
<accession>A0A2H3JGK4</accession>
<dbReference type="AlphaFoldDB" id="A0A2H3JGK4"/>
<dbReference type="OrthoDB" id="3269001at2759"/>
<evidence type="ECO:0000313" key="1">
    <source>
        <dbReference type="EMBL" id="PCH35844.1"/>
    </source>
</evidence>
<organism evidence="1 2">
    <name type="scientific">Wolfiporia cocos (strain MD-104)</name>
    <name type="common">Brown rot fungus</name>
    <dbReference type="NCBI Taxonomy" id="742152"/>
    <lineage>
        <taxon>Eukaryota</taxon>
        <taxon>Fungi</taxon>
        <taxon>Dikarya</taxon>
        <taxon>Basidiomycota</taxon>
        <taxon>Agaricomycotina</taxon>
        <taxon>Agaricomycetes</taxon>
        <taxon>Polyporales</taxon>
        <taxon>Phaeolaceae</taxon>
        <taxon>Wolfiporia</taxon>
    </lineage>
</organism>
<name>A0A2H3JGK4_WOLCO</name>
<dbReference type="PANTHER" id="PTHR46579:SF1">
    <property type="entry name" value="F5_8 TYPE C DOMAIN-CONTAINING PROTEIN"/>
    <property type="match status" value="1"/>
</dbReference>
<dbReference type="Proteomes" id="UP000218811">
    <property type="component" value="Unassembled WGS sequence"/>
</dbReference>
<keyword evidence="2" id="KW-1185">Reference proteome</keyword>
<proteinExistence type="predicted"/>
<protein>
    <submittedName>
        <fullName evidence="1">Uncharacterized protein</fullName>
    </submittedName>
</protein>
<dbReference type="EMBL" id="KB467865">
    <property type="protein sequence ID" value="PCH35844.1"/>
    <property type="molecule type" value="Genomic_DNA"/>
</dbReference>
<reference evidence="1 2" key="1">
    <citation type="journal article" date="2012" name="Science">
        <title>The Paleozoic origin of enzymatic lignin decomposition reconstructed from 31 fungal genomes.</title>
        <authorList>
            <person name="Floudas D."/>
            <person name="Binder M."/>
            <person name="Riley R."/>
            <person name="Barry K."/>
            <person name="Blanchette R.A."/>
            <person name="Henrissat B."/>
            <person name="Martinez A.T."/>
            <person name="Otillar R."/>
            <person name="Spatafora J.W."/>
            <person name="Yadav J.S."/>
            <person name="Aerts A."/>
            <person name="Benoit I."/>
            <person name="Boyd A."/>
            <person name="Carlson A."/>
            <person name="Copeland A."/>
            <person name="Coutinho P.M."/>
            <person name="de Vries R.P."/>
            <person name="Ferreira P."/>
            <person name="Findley K."/>
            <person name="Foster B."/>
            <person name="Gaskell J."/>
            <person name="Glotzer D."/>
            <person name="Gorecki P."/>
            <person name="Heitman J."/>
            <person name="Hesse C."/>
            <person name="Hori C."/>
            <person name="Igarashi K."/>
            <person name="Jurgens J.A."/>
            <person name="Kallen N."/>
            <person name="Kersten P."/>
            <person name="Kohler A."/>
            <person name="Kuees U."/>
            <person name="Kumar T.K.A."/>
            <person name="Kuo A."/>
            <person name="LaButti K."/>
            <person name="Larrondo L.F."/>
            <person name="Lindquist E."/>
            <person name="Ling A."/>
            <person name="Lombard V."/>
            <person name="Lucas S."/>
            <person name="Lundell T."/>
            <person name="Martin R."/>
            <person name="McLaughlin D.J."/>
            <person name="Morgenstern I."/>
            <person name="Morin E."/>
            <person name="Murat C."/>
            <person name="Nagy L.G."/>
            <person name="Nolan M."/>
            <person name="Ohm R.A."/>
            <person name="Patyshakuliyeva A."/>
            <person name="Rokas A."/>
            <person name="Ruiz-Duenas F.J."/>
            <person name="Sabat G."/>
            <person name="Salamov A."/>
            <person name="Samejima M."/>
            <person name="Schmutz J."/>
            <person name="Slot J.C."/>
            <person name="St John F."/>
            <person name="Stenlid J."/>
            <person name="Sun H."/>
            <person name="Sun S."/>
            <person name="Syed K."/>
            <person name="Tsang A."/>
            <person name="Wiebenga A."/>
            <person name="Young D."/>
            <person name="Pisabarro A."/>
            <person name="Eastwood D.C."/>
            <person name="Martin F."/>
            <person name="Cullen D."/>
            <person name="Grigoriev I.V."/>
            <person name="Hibbett D.S."/>
        </authorList>
    </citation>
    <scope>NUCLEOTIDE SEQUENCE [LARGE SCALE GENOMIC DNA]</scope>
    <source>
        <strain evidence="1 2">MD-104</strain>
    </source>
</reference>
<dbReference type="PANTHER" id="PTHR46579">
    <property type="entry name" value="F5/8 TYPE C DOMAIN-CONTAINING PROTEIN-RELATED"/>
    <property type="match status" value="1"/>
</dbReference>
<evidence type="ECO:0000313" key="2">
    <source>
        <dbReference type="Proteomes" id="UP000218811"/>
    </source>
</evidence>
<sequence>MKPSLDQLNHFLRPLVDELALFWEPGVFFSRTADFVNGRLVHCALIPLVCDLPAAWQVSGHGGHSATHLCSFCWQKLEDIENLDSQQWRKHSPQEHQRLAEQWKSKTSVKAHQETFDKNGVRWSELLCLPYWDPILFTVIDTMHNQYLGLLKTHCRDVWGMKKDMNDRDGIYNSKHKIHVNLARTELPSWINPAPANLGTSERGKLHANQWLTACTINFPITLIRLWGVESATSRKHGMLHNFMELVATVTVSSLLETSDDLIVLYNASITRYLKSLKGLYKEVDFKPNHHLALHVGDFLREFGPVHSVRTFFLEQLNYTLQREHTNLKFGKYVAQQSLKFES</sequence>
<gene>
    <name evidence="1" type="ORF">WOLCODRAFT_80993</name>
</gene>